<keyword evidence="1" id="KW-1133">Transmembrane helix</keyword>
<dbReference type="EMBL" id="PKPP01000556">
    <property type="protein sequence ID" value="PWA91312.1"/>
    <property type="molecule type" value="Genomic_DNA"/>
</dbReference>
<keyword evidence="3" id="KW-1185">Reference proteome</keyword>
<feature type="transmembrane region" description="Helical" evidence="1">
    <location>
        <begin position="111"/>
        <end position="132"/>
    </location>
</feature>
<gene>
    <name evidence="2" type="ORF">CTI12_AA091790</name>
</gene>
<dbReference type="STRING" id="35608.A0A2U1Q042"/>
<dbReference type="Proteomes" id="UP000245207">
    <property type="component" value="Unassembled WGS sequence"/>
</dbReference>
<evidence type="ECO:0000313" key="3">
    <source>
        <dbReference type="Proteomes" id="UP000245207"/>
    </source>
</evidence>
<sequence>MPRPIKWAGNDPLLSHGRDHKTRLITLWLHGHDASTRHGFLSLEESRIQRRILLRIFKPYVARATPTARLGKRLEYDETPDAGPVVKKRLSKKMRHIPDYYFPRRSMLANIAIYGPCIVGGIGAGMLTEIWINKKVQKGIDKPSAYGFVPI</sequence>
<keyword evidence="1" id="KW-0472">Membrane</keyword>
<accession>A0A2U1Q042</accession>
<evidence type="ECO:0000256" key="1">
    <source>
        <dbReference type="SAM" id="Phobius"/>
    </source>
</evidence>
<name>A0A2U1Q042_ARTAN</name>
<dbReference type="PANTHER" id="PTHR36797">
    <property type="entry name" value="OS01G0258600 PROTEIN"/>
    <property type="match status" value="1"/>
</dbReference>
<dbReference type="PANTHER" id="PTHR36797:SF3">
    <property type="entry name" value="OS01G0258600 PROTEIN"/>
    <property type="match status" value="1"/>
</dbReference>
<protein>
    <submittedName>
        <fullName evidence="2">Uncharacterized protein</fullName>
    </submittedName>
</protein>
<comment type="caution">
    <text evidence="2">The sequence shown here is derived from an EMBL/GenBank/DDBJ whole genome shotgun (WGS) entry which is preliminary data.</text>
</comment>
<keyword evidence="1" id="KW-0812">Transmembrane</keyword>
<reference evidence="2 3" key="1">
    <citation type="journal article" date="2018" name="Mol. Plant">
        <title>The genome of Artemisia annua provides insight into the evolution of Asteraceae family and artemisinin biosynthesis.</title>
        <authorList>
            <person name="Shen Q."/>
            <person name="Zhang L."/>
            <person name="Liao Z."/>
            <person name="Wang S."/>
            <person name="Yan T."/>
            <person name="Shi P."/>
            <person name="Liu M."/>
            <person name="Fu X."/>
            <person name="Pan Q."/>
            <person name="Wang Y."/>
            <person name="Lv Z."/>
            <person name="Lu X."/>
            <person name="Zhang F."/>
            <person name="Jiang W."/>
            <person name="Ma Y."/>
            <person name="Chen M."/>
            <person name="Hao X."/>
            <person name="Li L."/>
            <person name="Tang Y."/>
            <person name="Lv G."/>
            <person name="Zhou Y."/>
            <person name="Sun X."/>
            <person name="Brodelius P.E."/>
            <person name="Rose J.K.C."/>
            <person name="Tang K."/>
        </authorList>
    </citation>
    <scope>NUCLEOTIDE SEQUENCE [LARGE SCALE GENOMIC DNA]</scope>
    <source>
        <strain evidence="3">cv. Huhao1</strain>
        <tissue evidence="2">Leaf</tissue>
    </source>
</reference>
<evidence type="ECO:0000313" key="2">
    <source>
        <dbReference type="EMBL" id="PWA91312.1"/>
    </source>
</evidence>
<proteinExistence type="predicted"/>
<organism evidence="2 3">
    <name type="scientific">Artemisia annua</name>
    <name type="common">Sweet wormwood</name>
    <dbReference type="NCBI Taxonomy" id="35608"/>
    <lineage>
        <taxon>Eukaryota</taxon>
        <taxon>Viridiplantae</taxon>
        <taxon>Streptophyta</taxon>
        <taxon>Embryophyta</taxon>
        <taxon>Tracheophyta</taxon>
        <taxon>Spermatophyta</taxon>
        <taxon>Magnoliopsida</taxon>
        <taxon>eudicotyledons</taxon>
        <taxon>Gunneridae</taxon>
        <taxon>Pentapetalae</taxon>
        <taxon>asterids</taxon>
        <taxon>campanulids</taxon>
        <taxon>Asterales</taxon>
        <taxon>Asteraceae</taxon>
        <taxon>Asteroideae</taxon>
        <taxon>Anthemideae</taxon>
        <taxon>Artemisiinae</taxon>
        <taxon>Artemisia</taxon>
    </lineage>
</organism>
<dbReference type="OrthoDB" id="1900731at2759"/>
<dbReference type="AlphaFoldDB" id="A0A2U1Q042"/>